<dbReference type="OrthoDB" id="8163049at2"/>
<name>A0A1H7LI41_9HYPH</name>
<evidence type="ECO:0000313" key="1">
    <source>
        <dbReference type="EMBL" id="SEK98479.1"/>
    </source>
</evidence>
<dbReference type="RefSeq" id="WP_143079671.1">
    <property type="nucleotide sequence ID" value="NZ_FOAN01000002.1"/>
</dbReference>
<protein>
    <submittedName>
        <fullName evidence="1">Uncharacterized protein</fullName>
    </submittedName>
</protein>
<dbReference type="Proteomes" id="UP000199664">
    <property type="component" value="Unassembled WGS sequence"/>
</dbReference>
<organism evidence="1 2">
    <name type="scientific">Bosea lupini</name>
    <dbReference type="NCBI Taxonomy" id="1036779"/>
    <lineage>
        <taxon>Bacteria</taxon>
        <taxon>Pseudomonadati</taxon>
        <taxon>Pseudomonadota</taxon>
        <taxon>Alphaproteobacteria</taxon>
        <taxon>Hyphomicrobiales</taxon>
        <taxon>Boseaceae</taxon>
        <taxon>Bosea</taxon>
    </lineage>
</organism>
<keyword evidence="2" id="KW-1185">Reference proteome</keyword>
<gene>
    <name evidence="1" type="ORF">SAMN04515666_102534</name>
</gene>
<evidence type="ECO:0000313" key="2">
    <source>
        <dbReference type="Proteomes" id="UP000199664"/>
    </source>
</evidence>
<dbReference type="EMBL" id="FOAN01000002">
    <property type="protein sequence ID" value="SEK98479.1"/>
    <property type="molecule type" value="Genomic_DNA"/>
</dbReference>
<dbReference type="AlphaFoldDB" id="A0A1H7LI41"/>
<accession>A0A1H7LI41</accession>
<sequence length="93" mass="9627">MAYLLRSMAIVGVIALNSPVYGTKSEPDALMVDAKAAIAILAKIDPKAALQGAASIREAAEVLAGLEPETRARVLALAASAATRSSETSPRHR</sequence>
<proteinExistence type="predicted"/>
<reference evidence="2" key="1">
    <citation type="submission" date="2016-10" db="EMBL/GenBank/DDBJ databases">
        <authorList>
            <person name="Varghese N."/>
            <person name="Submissions S."/>
        </authorList>
    </citation>
    <scope>NUCLEOTIDE SEQUENCE [LARGE SCALE GENOMIC DNA]</scope>
    <source>
        <strain evidence="2">LMG 26383,CCUG 61248,R- 45681</strain>
    </source>
</reference>